<dbReference type="AlphaFoldDB" id="A0A9C6X7J5"/>
<dbReference type="GeneID" id="127751281"/>
<dbReference type="GO" id="GO:0006281">
    <property type="term" value="P:DNA repair"/>
    <property type="evidence" value="ECO:0007669"/>
    <property type="project" value="InterPro"/>
</dbReference>
<evidence type="ECO:0000313" key="5">
    <source>
        <dbReference type="Proteomes" id="UP000504606"/>
    </source>
</evidence>
<dbReference type="InterPro" id="IPR013882">
    <property type="entry name" value="Ctp1_C"/>
</dbReference>
<keyword evidence="5" id="KW-1185">Reference proteome</keyword>
<evidence type="ECO:0000256" key="3">
    <source>
        <dbReference type="ARBA" id="ARBA00023242"/>
    </source>
</evidence>
<name>A0A9C6X7J5_FRAOC</name>
<evidence type="ECO:0000256" key="2">
    <source>
        <dbReference type="ARBA" id="ARBA00022763"/>
    </source>
</evidence>
<sequence>MIGKQLPQLKEPNYRYKKEAVRGAKRKQVPGHDCNRCEEYYVAAKLGKNAIKKCSRHRAQYSPVRSPKGFWSLNMPSTQWIRAKASGEPVSPFKW</sequence>
<proteinExistence type="predicted"/>
<gene>
    <name evidence="6" type="primary">LOC127751281</name>
</gene>
<keyword evidence="3" id="KW-0539">Nucleus</keyword>
<protein>
    <submittedName>
        <fullName evidence="6">DNA endonuclease RBBP8-like</fullName>
    </submittedName>
</protein>
<evidence type="ECO:0000313" key="6">
    <source>
        <dbReference type="RefSeq" id="XP_052130518.1"/>
    </source>
</evidence>
<evidence type="ECO:0000259" key="4">
    <source>
        <dbReference type="Pfam" id="PF08573"/>
    </source>
</evidence>
<accession>A0A9C6X7J5</accession>
<reference evidence="6" key="1">
    <citation type="submission" date="2025-08" db="UniProtKB">
        <authorList>
            <consortium name="RefSeq"/>
        </authorList>
    </citation>
    <scope>IDENTIFICATION</scope>
    <source>
        <tissue evidence="6">Whole organism</tissue>
    </source>
</reference>
<feature type="domain" description="DNA endonuclease activator Ctp1 C-terminal" evidence="4">
    <location>
        <begin position="48"/>
        <end position="79"/>
    </location>
</feature>
<keyword evidence="2" id="KW-0227">DNA damage</keyword>
<dbReference type="Proteomes" id="UP000504606">
    <property type="component" value="Unplaced"/>
</dbReference>
<dbReference type="Pfam" id="PF08573">
    <property type="entry name" value="SAE2"/>
    <property type="match status" value="1"/>
</dbReference>
<dbReference type="OrthoDB" id="5801062at2759"/>
<evidence type="ECO:0000256" key="1">
    <source>
        <dbReference type="ARBA" id="ARBA00004123"/>
    </source>
</evidence>
<comment type="subcellular location">
    <subcellularLocation>
        <location evidence="1">Nucleus</location>
    </subcellularLocation>
</comment>
<dbReference type="RefSeq" id="XP_052130518.1">
    <property type="nucleotide sequence ID" value="XM_052274558.1"/>
</dbReference>
<organism evidence="5 6">
    <name type="scientific">Frankliniella occidentalis</name>
    <name type="common">Western flower thrips</name>
    <name type="synonym">Euthrips occidentalis</name>
    <dbReference type="NCBI Taxonomy" id="133901"/>
    <lineage>
        <taxon>Eukaryota</taxon>
        <taxon>Metazoa</taxon>
        <taxon>Ecdysozoa</taxon>
        <taxon>Arthropoda</taxon>
        <taxon>Hexapoda</taxon>
        <taxon>Insecta</taxon>
        <taxon>Pterygota</taxon>
        <taxon>Neoptera</taxon>
        <taxon>Paraneoptera</taxon>
        <taxon>Thysanoptera</taxon>
        <taxon>Terebrantia</taxon>
        <taxon>Thripoidea</taxon>
        <taxon>Thripidae</taxon>
        <taxon>Frankliniella</taxon>
    </lineage>
</organism>
<dbReference type="GO" id="GO:0005634">
    <property type="term" value="C:nucleus"/>
    <property type="evidence" value="ECO:0007669"/>
    <property type="project" value="UniProtKB-SubCell"/>
</dbReference>
<dbReference type="KEGG" id="foc:127751281"/>